<reference evidence="3 4" key="1">
    <citation type="submission" date="2018-07" db="EMBL/GenBank/DDBJ databases">
        <title>Section-level genome sequencing of Aspergillus section Nigri to investigate inter- and intra-species variation.</title>
        <authorList>
            <consortium name="DOE Joint Genome Institute"/>
            <person name="Vesth T.C."/>
            <person name="Nybo J.L."/>
            <person name="Theobald S."/>
            <person name="Frisvad J.C."/>
            <person name="Larsen T.O."/>
            <person name="Nielsen K.F."/>
            <person name="Hoof J.B."/>
            <person name="Brandl J."/>
            <person name="Salamov A."/>
            <person name="Riley R."/>
            <person name="Gladden J.M."/>
            <person name="Phatale P."/>
            <person name="Nielsen M.T."/>
            <person name="Lyhne E.K."/>
            <person name="Kogle M.E."/>
            <person name="Strasser K."/>
            <person name="McDonnell E."/>
            <person name="Barry K."/>
            <person name="Clum A."/>
            <person name="Chen C."/>
            <person name="Nolan M."/>
            <person name="Sandor L."/>
            <person name="Kuo A."/>
            <person name="Lipzen A."/>
            <person name="Hainaut M."/>
            <person name="Drula E."/>
            <person name="Tsang A."/>
            <person name="Magnuson J.K."/>
            <person name="Henrissat B."/>
            <person name="Wiebenga A."/>
            <person name="Simmons B.A."/>
            <person name="Makela M.R."/>
            <person name="De vries R.P."/>
            <person name="Grigoriev I.V."/>
            <person name="Mortensen U.H."/>
            <person name="Baker S.E."/>
            <person name="Andersen M.R."/>
        </authorList>
    </citation>
    <scope>NUCLEOTIDE SEQUENCE [LARGE SCALE GENOMIC DNA]</scope>
    <source>
        <strain evidence="3 4">ATCC 13496</strain>
    </source>
</reference>
<organism evidence="3 4">
    <name type="scientific">Aspergillus niger ATCC 13496</name>
    <dbReference type="NCBI Taxonomy" id="1353008"/>
    <lineage>
        <taxon>Eukaryota</taxon>
        <taxon>Fungi</taxon>
        <taxon>Dikarya</taxon>
        <taxon>Ascomycota</taxon>
        <taxon>Pezizomycotina</taxon>
        <taxon>Eurotiomycetes</taxon>
        <taxon>Eurotiomycetidae</taxon>
        <taxon>Eurotiales</taxon>
        <taxon>Aspergillaceae</taxon>
        <taxon>Aspergillus</taxon>
        <taxon>Aspergillus subgen. Circumdati</taxon>
    </lineage>
</organism>
<feature type="transmembrane region" description="Helical" evidence="1">
    <location>
        <begin position="150"/>
        <end position="168"/>
    </location>
</feature>
<evidence type="ECO:0000313" key="3">
    <source>
        <dbReference type="EMBL" id="RDH25826.1"/>
    </source>
</evidence>
<protein>
    <submittedName>
        <fullName evidence="3">Integral membrane protein</fullName>
    </submittedName>
</protein>
<dbReference type="EMBL" id="KZ851899">
    <property type="protein sequence ID" value="RDH25826.1"/>
    <property type="molecule type" value="Genomic_DNA"/>
</dbReference>
<keyword evidence="1" id="KW-0812">Transmembrane</keyword>
<dbReference type="PANTHER" id="PTHR37013:SF5">
    <property type="entry name" value="INTEGRAL MEMBRANE PROTEIN"/>
    <property type="match status" value="1"/>
</dbReference>
<dbReference type="AlphaFoldDB" id="A0A370CG50"/>
<feature type="transmembrane region" description="Helical" evidence="1">
    <location>
        <begin position="111"/>
        <end position="135"/>
    </location>
</feature>
<dbReference type="Proteomes" id="UP000253845">
    <property type="component" value="Unassembled WGS sequence"/>
</dbReference>
<dbReference type="Pfam" id="PF24802">
    <property type="entry name" value="DUF7703"/>
    <property type="match status" value="1"/>
</dbReference>
<keyword evidence="1" id="KW-1133">Transmembrane helix</keyword>
<dbReference type="InterPro" id="IPR056120">
    <property type="entry name" value="DUF7703"/>
</dbReference>
<dbReference type="PANTHER" id="PTHR37013">
    <property type="entry name" value="INTEGRAL MEMBRANE PROTEIN (AFU_ORTHOLOGUE AFUA_1G05950)-RELATED"/>
    <property type="match status" value="1"/>
</dbReference>
<keyword evidence="1" id="KW-0472">Membrane</keyword>
<evidence type="ECO:0000313" key="4">
    <source>
        <dbReference type="Proteomes" id="UP000253845"/>
    </source>
</evidence>
<name>A0A370CG50_ASPNG</name>
<sequence length="314" mass="35628">MWDSLSKPPEGLVGGYQGGSMAIKIMMAVFCAIALYNAVELVILIFLTFTRYSGLYFWAMLLSAFFAIGPLWFAVTFSTIGFYFMVPGQSIVLYSRLHLVVQSQTLLRRVLYLIIFDTIVLLIPTTVLTYCTIYVRTTPVIRGFNVMERMQLAWFCAQEILISLIYIAETLKLLRLRPEKDAERHKTMYELIAINLVIILLDIALLVLEYVGLYTLQTTLKAAVYSVKLKLEFGVLRKLVSLVHARPAESSSSDQDTYPTFVDPNQITGDVTRAAPAYSRRQSQYPWTAISMDSLVLSDRRSQHVTSSEIERPS</sequence>
<dbReference type="VEuPathDB" id="FungiDB:M747DRAFT_336496"/>
<feature type="transmembrane region" description="Helical" evidence="1">
    <location>
        <begin position="189"/>
        <end position="211"/>
    </location>
</feature>
<feature type="transmembrane region" description="Helical" evidence="1">
    <location>
        <begin position="55"/>
        <end position="74"/>
    </location>
</feature>
<evidence type="ECO:0000259" key="2">
    <source>
        <dbReference type="Pfam" id="PF24802"/>
    </source>
</evidence>
<evidence type="ECO:0000256" key="1">
    <source>
        <dbReference type="SAM" id="Phobius"/>
    </source>
</evidence>
<proteinExistence type="predicted"/>
<accession>A0A370CG50</accession>
<feature type="transmembrane region" description="Helical" evidence="1">
    <location>
        <begin position="25"/>
        <end position="48"/>
    </location>
</feature>
<feature type="domain" description="DUF7703" evidence="2">
    <location>
        <begin position="22"/>
        <end position="244"/>
    </location>
</feature>
<gene>
    <name evidence="3" type="ORF">M747DRAFT_336496</name>
</gene>